<dbReference type="EMBL" id="MH046811">
    <property type="protein sequence ID" value="AZL89524.1"/>
    <property type="molecule type" value="Genomic_DNA"/>
</dbReference>
<accession>A0A3S8UXH7</accession>
<dbReference type="Pfam" id="PF07000">
    <property type="entry name" value="DUF1308"/>
    <property type="match status" value="1"/>
</dbReference>
<organism evidence="2">
    <name type="scientific">Megavirus baoshan</name>
    <dbReference type="NCBI Taxonomy" id="2496520"/>
    <lineage>
        <taxon>Viruses</taxon>
        <taxon>Varidnaviria</taxon>
        <taxon>Bamfordvirae</taxon>
        <taxon>Nucleocytoviricota</taxon>
        <taxon>Megaviricetes</taxon>
        <taxon>Imitervirales</taxon>
        <taxon>Mimiviridae</taxon>
        <taxon>Megamimivirinae</taxon>
        <taxon>Megavirus</taxon>
        <taxon>Megavirus baoshanense</taxon>
    </lineage>
</organism>
<evidence type="ECO:0000259" key="1">
    <source>
        <dbReference type="Pfam" id="PF07000"/>
    </source>
</evidence>
<evidence type="ECO:0000313" key="2">
    <source>
        <dbReference type="EMBL" id="AZL89524.1"/>
    </source>
</evidence>
<feature type="domain" description="DUF1308" evidence="1">
    <location>
        <begin position="193"/>
        <end position="341"/>
    </location>
</feature>
<proteinExistence type="predicted"/>
<gene>
    <name evidence="2" type="ORF">Mb0779</name>
</gene>
<protein>
    <recommendedName>
        <fullName evidence="1">DUF1308 domain-containing protein</fullName>
    </recommendedName>
</protein>
<dbReference type="InterPro" id="IPR010733">
    <property type="entry name" value="DUF1308"/>
</dbReference>
<name>A0A3S8UXH7_9VIRU</name>
<reference evidence="2" key="1">
    <citation type="submission" date="2018-03" db="EMBL/GenBank/DDBJ databases">
        <title>Draft genome sequences of Megaviruse, new member of the family Mimiviridae isolated from water in Shanghai, China.</title>
        <authorList>
            <person name="Xia Y."/>
        </authorList>
    </citation>
    <scope>NUCLEOTIDE SEQUENCE</scope>
    <source>
        <strain evidence="2">SH</strain>
    </source>
</reference>
<sequence>MEINNWLDLINKLNDNITINVNSNVFSNLLNEINVFVNSCKFEDFSLNQVKKKHRQKFDQWKLYFEQLIIETDITHISCKIPYITTRGEIIINMTAPGKWIQFHTRDIHIEFIDEEKTIINDKPLANFLNKMHELIPQYKYFGKHPLVYYKFKTMPDPDIVEYMQTFGVTAICFTDKTKIFEYPNTFSEKVLLDQAVILTMCSNLSCGLSDSYYELTKENINKDIVIASKYEIDEYLNNKQLLVCQSVYDQTKVKMEFTAGPQETIRFLELSTKITIVPDCQNERFLKMKTKENEIICISVAEREGATIVTNNKHIHKKINLFYQEIPCKLFASVQLTETKYN</sequence>